<keyword evidence="3" id="KW-0863">Zinc-finger</keyword>
<sequence>MDATHLDGAPLAVQRGGVWCCLLCKRQFASSDKLDKHIAKSALHAENLAAARKAGRLSDAAARRPPPAAPAAKRASLSSLAAASAVETAFSSKAQYRDRAEERRKLFGSSVLEGSKPMSARDINGNLDWHCGHCKKLNFARTIVCISCCREVDEKTEYIDCTDFQVRRHEGIMKLASRMVERERQGE</sequence>
<name>A0AB34IYS8_PRYPA</name>
<gene>
    <name evidence="7" type="ORF">AB1Y20_004924</name>
</gene>
<comment type="caution">
    <text evidence="7">The sequence shown here is derived from an EMBL/GenBank/DDBJ whole genome shotgun (WGS) entry which is preliminary data.</text>
</comment>
<dbReference type="PANTHER" id="PTHR13948:SF3">
    <property type="entry name" value="FI21118P1"/>
    <property type="match status" value="1"/>
</dbReference>
<keyword evidence="4" id="KW-0862">Zinc</keyword>
<accession>A0AB34IYS8</accession>
<dbReference type="EMBL" id="JBGBPQ010000016">
    <property type="protein sequence ID" value="KAL1508829.1"/>
    <property type="molecule type" value="Genomic_DNA"/>
</dbReference>
<evidence type="ECO:0000256" key="4">
    <source>
        <dbReference type="ARBA" id="ARBA00022833"/>
    </source>
</evidence>
<evidence type="ECO:0000259" key="6">
    <source>
        <dbReference type="PROSITE" id="PS01358"/>
    </source>
</evidence>
<evidence type="ECO:0000256" key="5">
    <source>
        <dbReference type="ARBA" id="ARBA00023242"/>
    </source>
</evidence>
<proteinExistence type="predicted"/>
<keyword evidence="2" id="KW-0479">Metal-binding</keyword>
<protein>
    <recommendedName>
        <fullName evidence="6">RanBP2-type domain-containing protein</fullName>
    </recommendedName>
</protein>
<evidence type="ECO:0000256" key="3">
    <source>
        <dbReference type="ARBA" id="ARBA00022771"/>
    </source>
</evidence>
<dbReference type="GO" id="GO:0005634">
    <property type="term" value="C:nucleus"/>
    <property type="evidence" value="ECO:0007669"/>
    <property type="project" value="UniProtKB-SubCell"/>
</dbReference>
<dbReference type="GO" id="GO:0003723">
    <property type="term" value="F:RNA binding"/>
    <property type="evidence" value="ECO:0007669"/>
    <property type="project" value="TreeGrafter"/>
</dbReference>
<evidence type="ECO:0000313" key="7">
    <source>
        <dbReference type="EMBL" id="KAL1508829.1"/>
    </source>
</evidence>
<organism evidence="7 8">
    <name type="scientific">Prymnesium parvum</name>
    <name type="common">Toxic golden alga</name>
    <dbReference type="NCBI Taxonomy" id="97485"/>
    <lineage>
        <taxon>Eukaryota</taxon>
        <taxon>Haptista</taxon>
        <taxon>Haptophyta</taxon>
        <taxon>Prymnesiophyceae</taxon>
        <taxon>Prymnesiales</taxon>
        <taxon>Prymnesiaceae</taxon>
        <taxon>Prymnesium</taxon>
    </lineage>
</organism>
<reference evidence="7 8" key="1">
    <citation type="journal article" date="2024" name="Science">
        <title>Giant polyketide synthase enzymes in the biosynthesis of giant marine polyether toxins.</title>
        <authorList>
            <person name="Fallon T.R."/>
            <person name="Shende V.V."/>
            <person name="Wierzbicki I.H."/>
            <person name="Pendleton A.L."/>
            <person name="Watervoot N.F."/>
            <person name="Auber R.P."/>
            <person name="Gonzalez D.J."/>
            <person name="Wisecaver J.H."/>
            <person name="Moore B.S."/>
        </authorList>
    </citation>
    <scope>NUCLEOTIDE SEQUENCE [LARGE SCALE GENOMIC DNA]</scope>
    <source>
        <strain evidence="7 8">12B1</strain>
    </source>
</reference>
<evidence type="ECO:0000256" key="2">
    <source>
        <dbReference type="ARBA" id="ARBA00022723"/>
    </source>
</evidence>
<keyword evidence="5" id="KW-0539">Nucleus</keyword>
<dbReference type="PROSITE" id="PS01358">
    <property type="entry name" value="ZF_RANBP2_1"/>
    <property type="match status" value="1"/>
</dbReference>
<dbReference type="InterPro" id="IPR001876">
    <property type="entry name" value="Znf_RanBP2"/>
</dbReference>
<dbReference type="PANTHER" id="PTHR13948">
    <property type="entry name" value="RNA-BINDING PROTEIN"/>
    <property type="match status" value="1"/>
</dbReference>
<keyword evidence="8" id="KW-1185">Reference proteome</keyword>
<feature type="domain" description="RanBP2-type" evidence="6">
    <location>
        <begin position="129"/>
        <end position="148"/>
    </location>
</feature>
<dbReference type="GO" id="GO:0000398">
    <property type="term" value="P:mRNA splicing, via spliceosome"/>
    <property type="evidence" value="ECO:0007669"/>
    <property type="project" value="TreeGrafter"/>
</dbReference>
<evidence type="ECO:0000256" key="1">
    <source>
        <dbReference type="ARBA" id="ARBA00004123"/>
    </source>
</evidence>
<dbReference type="Proteomes" id="UP001515480">
    <property type="component" value="Unassembled WGS sequence"/>
</dbReference>
<dbReference type="AlphaFoldDB" id="A0AB34IYS8"/>
<comment type="subcellular location">
    <subcellularLocation>
        <location evidence="1">Nucleus</location>
    </subcellularLocation>
</comment>
<evidence type="ECO:0000313" key="8">
    <source>
        <dbReference type="Proteomes" id="UP001515480"/>
    </source>
</evidence>
<dbReference type="GO" id="GO:0008270">
    <property type="term" value="F:zinc ion binding"/>
    <property type="evidence" value="ECO:0007669"/>
    <property type="project" value="UniProtKB-KW"/>
</dbReference>